<sequence>MKIDDLSGSAETDDAAQIANRLRTIRVDRYGAFHISGDRDLPYISAHFNGDIAYIHYFTADDHPGFHPTDMAPPGCPDDVHFLNTDGSEAGAIDMPASTLVDAETAIHAILEFAATGDMPQSIQWFEL</sequence>
<dbReference type="GeneID" id="90608063"/>
<dbReference type="Proteomes" id="UP000225740">
    <property type="component" value="Unassembled WGS sequence"/>
</dbReference>
<dbReference type="OrthoDB" id="1821869at2"/>
<dbReference type="Pfam" id="PF14430">
    <property type="entry name" value="Imm1"/>
    <property type="match status" value="1"/>
</dbReference>
<evidence type="ECO:0000313" key="1">
    <source>
        <dbReference type="EMBL" id="PHQ36040.1"/>
    </source>
</evidence>
<evidence type="ECO:0008006" key="3">
    <source>
        <dbReference type="Google" id="ProtNLM"/>
    </source>
</evidence>
<reference evidence="1 2" key="1">
    <citation type="submission" date="2017-06" db="EMBL/GenBank/DDBJ databases">
        <title>Description of Rhodopirellula bahusiensis sp. nov.</title>
        <authorList>
            <person name="Kizina J."/>
            <person name="Harder J."/>
        </authorList>
    </citation>
    <scope>NUCLEOTIDE SEQUENCE [LARGE SCALE GENOMIC DNA]</scope>
    <source>
        <strain evidence="1 2">SWK21</strain>
    </source>
</reference>
<dbReference type="InterPro" id="IPR025680">
    <property type="entry name" value="DddI"/>
</dbReference>
<comment type="caution">
    <text evidence="1">The sequence shown here is derived from an EMBL/GenBank/DDBJ whole genome shotgun (WGS) entry which is preliminary data.</text>
</comment>
<evidence type="ECO:0000313" key="2">
    <source>
        <dbReference type="Proteomes" id="UP000225740"/>
    </source>
</evidence>
<proteinExistence type="predicted"/>
<protein>
    <recommendedName>
        <fullName evidence="3">Immunity protein Imm1</fullName>
    </recommendedName>
</protein>
<organism evidence="1 2">
    <name type="scientific">Rhodopirellula bahusiensis</name>
    <dbReference type="NCBI Taxonomy" id="2014065"/>
    <lineage>
        <taxon>Bacteria</taxon>
        <taxon>Pseudomonadati</taxon>
        <taxon>Planctomycetota</taxon>
        <taxon>Planctomycetia</taxon>
        <taxon>Pirellulales</taxon>
        <taxon>Pirellulaceae</taxon>
        <taxon>Rhodopirellula</taxon>
    </lineage>
</organism>
<gene>
    <name evidence="1" type="ORF">CEE69_07585</name>
</gene>
<dbReference type="EMBL" id="NIZW01000004">
    <property type="protein sequence ID" value="PHQ36040.1"/>
    <property type="molecule type" value="Genomic_DNA"/>
</dbReference>
<accession>A0A2G1WB45</accession>
<name>A0A2G1WB45_9BACT</name>
<dbReference type="AlphaFoldDB" id="A0A2G1WB45"/>
<keyword evidence="2" id="KW-1185">Reference proteome</keyword>
<dbReference type="RefSeq" id="WP_099260119.1">
    <property type="nucleotide sequence ID" value="NZ_NIZW01000004.1"/>
</dbReference>